<dbReference type="SUPFAM" id="SSF52047">
    <property type="entry name" value="RNI-like"/>
    <property type="match status" value="1"/>
</dbReference>
<keyword evidence="2" id="KW-1185">Reference proteome</keyword>
<accession>A0AAD7GIB0</accession>
<proteinExistence type="predicted"/>
<evidence type="ECO:0000313" key="1">
    <source>
        <dbReference type="EMBL" id="KAJ7689283.1"/>
    </source>
</evidence>
<dbReference type="Gene3D" id="3.80.10.10">
    <property type="entry name" value="Ribonuclease Inhibitor"/>
    <property type="match status" value="1"/>
</dbReference>
<gene>
    <name evidence="1" type="ORF">B0H17DRAFT_1202407</name>
</gene>
<dbReference type="Proteomes" id="UP001221757">
    <property type="component" value="Unassembled WGS sequence"/>
</dbReference>
<dbReference type="AlphaFoldDB" id="A0AAD7GIB0"/>
<reference evidence="1" key="1">
    <citation type="submission" date="2023-03" db="EMBL/GenBank/DDBJ databases">
        <title>Massive genome expansion in bonnet fungi (Mycena s.s.) driven by repeated elements and novel gene families across ecological guilds.</title>
        <authorList>
            <consortium name="Lawrence Berkeley National Laboratory"/>
            <person name="Harder C.B."/>
            <person name="Miyauchi S."/>
            <person name="Viragh M."/>
            <person name="Kuo A."/>
            <person name="Thoen E."/>
            <person name="Andreopoulos B."/>
            <person name="Lu D."/>
            <person name="Skrede I."/>
            <person name="Drula E."/>
            <person name="Henrissat B."/>
            <person name="Morin E."/>
            <person name="Kohler A."/>
            <person name="Barry K."/>
            <person name="LaButti K."/>
            <person name="Morin E."/>
            <person name="Salamov A."/>
            <person name="Lipzen A."/>
            <person name="Mereny Z."/>
            <person name="Hegedus B."/>
            <person name="Baldrian P."/>
            <person name="Stursova M."/>
            <person name="Weitz H."/>
            <person name="Taylor A."/>
            <person name="Grigoriev I.V."/>
            <person name="Nagy L.G."/>
            <person name="Martin F."/>
            <person name="Kauserud H."/>
        </authorList>
    </citation>
    <scope>NUCLEOTIDE SEQUENCE</scope>
    <source>
        <strain evidence="1">CBHHK067</strain>
    </source>
</reference>
<name>A0AAD7GIB0_MYCRO</name>
<dbReference type="EMBL" id="JARKIE010000073">
    <property type="protein sequence ID" value="KAJ7689283.1"/>
    <property type="molecule type" value="Genomic_DNA"/>
</dbReference>
<comment type="caution">
    <text evidence="1">The sequence shown here is derived from an EMBL/GenBank/DDBJ whole genome shotgun (WGS) entry which is preliminary data.</text>
</comment>
<sequence length="405" mass="45073">MDSGPFFPLELEREIFETTAELYPVSIRKPCLLLVAKRVREWIERIKYRSFSTVPNASQCSFDLLQAAILSNSKSADFFHKYVQHLLIGTLRIEEVISVLSACSGLCSLMLLTELVVGPSILPSLAAMKLRRLSVYLLKLFGGAQWIDLSHPAFTSLTHLEAFDMSFRLRLEDLSLSTVGLPPTLTHLALNGIRKSEALEVLSTCPKLEILLRMTYSSRYKPEDLLSIDDPRFVSMSLSKDMNSEWLAGTKGSVDYWVRAERFIVKKRRGEIEPKRPQPARSLLRSAVVANSQPAGFFYARVRHLLCDEDVPVDELLQILSACGGIHSLALASGVVSSILPSLAIIKPRRLSISLGSLFGSTNSIDLSHSSLARVTHLESLNNYRPFQDFPASSVGFLPALTHLD</sequence>
<dbReference type="InterPro" id="IPR032675">
    <property type="entry name" value="LRR_dom_sf"/>
</dbReference>
<organism evidence="1 2">
    <name type="scientific">Mycena rosella</name>
    <name type="common">Pink bonnet</name>
    <name type="synonym">Agaricus rosellus</name>
    <dbReference type="NCBI Taxonomy" id="1033263"/>
    <lineage>
        <taxon>Eukaryota</taxon>
        <taxon>Fungi</taxon>
        <taxon>Dikarya</taxon>
        <taxon>Basidiomycota</taxon>
        <taxon>Agaricomycotina</taxon>
        <taxon>Agaricomycetes</taxon>
        <taxon>Agaricomycetidae</taxon>
        <taxon>Agaricales</taxon>
        <taxon>Marasmiineae</taxon>
        <taxon>Mycenaceae</taxon>
        <taxon>Mycena</taxon>
    </lineage>
</organism>
<protein>
    <submittedName>
        <fullName evidence="1">Uncharacterized protein</fullName>
    </submittedName>
</protein>
<evidence type="ECO:0000313" key="2">
    <source>
        <dbReference type="Proteomes" id="UP001221757"/>
    </source>
</evidence>